<feature type="compositionally biased region" description="Polar residues" evidence="10">
    <location>
        <begin position="143"/>
        <end position="159"/>
    </location>
</feature>
<sequence length="572" mass="65345">MLSNIILLFLASKVRQILHVHYKMSQKYNHEKNLPNRREISCEWDDSVADAKSFSQNSPRDKFVKDSSHQSDFSKSYKESVFSGNWSVTNRVSSNGHETCDDLDDSNVEGLVSDDDNDFDEDDDEEDEDWVASDYEKKRSSRASRTQITGSRKIGNSCSSHRKISHGDRSQRRIGRSLSRTVAHNPGSNRIVSSNKSSKSVGRPRTVNRYQCGSARTVHTSSGRKIATRRVEKSKTNDSNPRKVFDSLIPNELKKPRQCFGPGCTRTATRPDTKYCSNECGLKLAIKRLETLLPESFHAWYPDLFTKAGKALSELERLPDCMATVIDKLRLKEISKEQCVVHNRLVELEMEHQKLTGLISRAQERKPGRNNEQMLAAVAHDAEQVELMEPIICVTCSAEISMRHALKHMEKCFQKMEGNTVFCANQKEQIMGTPLFCDAYDSQARAYCKRLRVVCEHYKEPKLPADTVCGSPLVQNVFEETGEFCCVPRNKCTKHFGWERLRRAKIDLERYRCLIQMDELMQEEQKLRRAISQRGGVLGILLHQTIDHNPEKPVPIPKELKTSLKNNDRSDS</sequence>
<feature type="region of interest" description="Disordered" evidence="10">
    <location>
        <begin position="93"/>
        <end position="244"/>
    </location>
</feature>
<keyword evidence="3" id="KW-0863">Zinc-finger</keyword>
<reference evidence="14 15" key="2">
    <citation type="submission" date="2023-11" db="UniProtKB">
        <authorList>
            <consortium name="WormBaseParasite"/>
        </authorList>
    </citation>
    <scope>IDENTIFICATION</scope>
</reference>
<evidence type="ECO:0000256" key="10">
    <source>
        <dbReference type="SAM" id="MobiDB-lite"/>
    </source>
</evidence>
<reference evidence="13" key="1">
    <citation type="submission" date="2022-06" db="EMBL/GenBank/DDBJ databases">
        <authorList>
            <person name="Berger JAMES D."/>
            <person name="Berger JAMES D."/>
        </authorList>
    </citation>
    <scope>NUCLEOTIDE SEQUENCE [LARGE SCALE GENOMIC DNA]</scope>
</reference>
<keyword evidence="2" id="KW-0479">Metal-binding</keyword>
<proteinExistence type="predicted"/>
<comment type="subcellular location">
    <subcellularLocation>
        <location evidence="1">Nucleus</location>
    </subcellularLocation>
</comment>
<evidence type="ECO:0000256" key="8">
    <source>
        <dbReference type="ARBA" id="ARBA00023242"/>
    </source>
</evidence>
<keyword evidence="11" id="KW-0732">Signal</keyword>
<keyword evidence="8" id="KW-0539">Nucleus</keyword>
<keyword evidence="5" id="KW-0805">Transcription regulation</keyword>
<evidence type="ECO:0000256" key="4">
    <source>
        <dbReference type="ARBA" id="ARBA00022833"/>
    </source>
</evidence>
<organism evidence="13 14">
    <name type="scientific">Schistosoma rodhaini</name>
    <dbReference type="NCBI Taxonomy" id="6188"/>
    <lineage>
        <taxon>Eukaryota</taxon>
        <taxon>Metazoa</taxon>
        <taxon>Spiralia</taxon>
        <taxon>Lophotrochozoa</taxon>
        <taxon>Platyhelminthes</taxon>
        <taxon>Trematoda</taxon>
        <taxon>Digenea</taxon>
        <taxon>Strigeidida</taxon>
        <taxon>Schistosomatoidea</taxon>
        <taxon>Schistosomatidae</taxon>
        <taxon>Schistosoma</taxon>
    </lineage>
</organism>
<dbReference type="GO" id="GO:0045893">
    <property type="term" value="P:positive regulation of DNA-templated transcription"/>
    <property type="evidence" value="ECO:0007669"/>
    <property type="project" value="TreeGrafter"/>
</dbReference>
<evidence type="ECO:0000256" key="11">
    <source>
        <dbReference type="SAM" id="SignalP"/>
    </source>
</evidence>
<feature type="compositionally biased region" description="Acidic residues" evidence="10">
    <location>
        <begin position="101"/>
        <end position="131"/>
    </location>
</feature>
<dbReference type="InterPro" id="IPR022056">
    <property type="entry name" value="CpG-bd_C"/>
</dbReference>
<dbReference type="AlphaFoldDB" id="A0AA85FYL4"/>
<feature type="signal peptide" evidence="11">
    <location>
        <begin position="1"/>
        <end position="16"/>
    </location>
</feature>
<dbReference type="Proteomes" id="UP000050792">
    <property type="component" value="Unassembled WGS sequence"/>
</dbReference>
<dbReference type="GO" id="GO:0008270">
    <property type="term" value="F:zinc ion binding"/>
    <property type="evidence" value="ECO:0007669"/>
    <property type="project" value="UniProtKB-KW"/>
</dbReference>
<feature type="compositionally biased region" description="Basic and acidic residues" evidence="10">
    <location>
        <begin position="558"/>
        <end position="572"/>
    </location>
</feature>
<dbReference type="WBParaSite" id="SRDH1_72120.3">
    <property type="protein sequence ID" value="SRDH1_72120.3"/>
    <property type="gene ID" value="SRDH1_72120"/>
</dbReference>
<dbReference type="PANTHER" id="PTHR46174">
    <property type="entry name" value="CXXC-TYPE ZINC FINGER PROTEIN 1"/>
    <property type="match status" value="1"/>
</dbReference>
<evidence type="ECO:0000256" key="5">
    <source>
        <dbReference type="ARBA" id="ARBA00023015"/>
    </source>
</evidence>
<keyword evidence="4" id="KW-0862">Zinc</keyword>
<evidence type="ECO:0000313" key="13">
    <source>
        <dbReference type="Proteomes" id="UP000050792"/>
    </source>
</evidence>
<evidence type="ECO:0000256" key="9">
    <source>
        <dbReference type="ARBA" id="ARBA00023828"/>
    </source>
</evidence>
<dbReference type="GO" id="GO:0003677">
    <property type="term" value="F:DNA binding"/>
    <property type="evidence" value="ECO:0007669"/>
    <property type="project" value="UniProtKB-KW"/>
</dbReference>
<protein>
    <recommendedName>
        <fullName evidence="9">CXXC-type zinc finger protein 1</fullName>
    </recommendedName>
</protein>
<dbReference type="GO" id="GO:0048188">
    <property type="term" value="C:Set1C/COMPASS complex"/>
    <property type="evidence" value="ECO:0007669"/>
    <property type="project" value="InterPro"/>
</dbReference>
<feature type="chain" id="PRO_5044704768" description="CXXC-type zinc finger protein 1" evidence="11">
    <location>
        <begin position="17"/>
        <end position="572"/>
    </location>
</feature>
<evidence type="ECO:0000259" key="12">
    <source>
        <dbReference type="Pfam" id="PF12269"/>
    </source>
</evidence>
<evidence type="ECO:0000256" key="1">
    <source>
        <dbReference type="ARBA" id="ARBA00004123"/>
    </source>
</evidence>
<name>A0AA85FYL4_9TREM</name>
<feature type="domain" description="CpG binding protein C-terminal" evidence="12">
    <location>
        <begin position="320"/>
        <end position="541"/>
    </location>
</feature>
<dbReference type="InterPro" id="IPR037869">
    <property type="entry name" value="Spp1/CFP1"/>
</dbReference>
<keyword evidence="6" id="KW-0238">DNA-binding</keyword>
<keyword evidence="13" id="KW-1185">Reference proteome</keyword>
<dbReference type="Pfam" id="PF12269">
    <property type="entry name" value="CpG_bind_C"/>
    <property type="match status" value="1"/>
</dbReference>
<evidence type="ECO:0000256" key="3">
    <source>
        <dbReference type="ARBA" id="ARBA00022771"/>
    </source>
</evidence>
<evidence type="ECO:0000256" key="2">
    <source>
        <dbReference type="ARBA" id="ARBA00022723"/>
    </source>
</evidence>
<dbReference type="PANTHER" id="PTHR46174:SF1">
    <property type="entry name" value="CXXC-TYPE ZINC FINGER PROTEIN 1"/>
    <property type="match status" value="1"/>
</dbReference>
<evidence type="ECO:0000256" key="6">
    <source>
        <dbReference type="ARBA" id="ARBA00023125"/>
    </source>
</evidence>
<evidence type="ECO:0000313" key="14">
    <source>
        <dbReference type="WBParaSite" id="SRDH1_72120.1"/>
    </source>
</evidence>
<dbReference type="WBParaSite" id="SRDH1_72120.1">
    <property type="protein sequence ID" value="SRDH1_72120.1"/>
    <property type="gene ID" value="SRDH1_72120"/>
</dbReference>
<evidence type="ECO:0000313" key="15">
    <source>
        <dbReference type="WBParaSite" id="SRDH1_72120.3"/>
    </source>
</evidence>
<feature type="compositionally biased region" description="Basic and acidic residues" evidence="10">
    <location>
        <begin position="229"/>
        <end position="244"/>
    </location>
</feature>
<accession>A0AA85FYL4</accession>
<evidence type="ECO:0000256" key="7">
    <source>
        <dbReference type="ARBA" id="ARBA00023163"/>
    </source>
</evidence>
<keyword evidence="7" id="KW-0804">Transcription</keyword>
<feature type="region of interest" description="Disordered" evidence="10">
    <location>
        <begin position="549"/>
        <end position="572"/>
    </location>
</feature>
<feature type="compositionally biased region" description="Polar residues" evidence="10">
    <location>
        <begin position="178"/>
        <end position="200"/>
    </location>
</feature>